<dbReference type="GO" id="GO:0004526">
    <property type="term" value="F:ribonuclease P activity"/>
    <property type="evidence" value="ECO:0007669"/>
    <property type="project" value="UniProtKB-UniRule"/>
</dbReference>
<evidence type="ECO:0000256" key="8">
    <source>
        <dbReference type="NCBIfam" id="TIGR00188"/>
    </source>
</evidence>
<comment type="similarity">
    <text evidence="7">Belongs to the RnpA family.</text>
</comment>
<dbReference type="PANTHER" id="PTHR33992">
    <property type="entry name" value="RIBONUCLEASE P PROTEIN COMPONENT"/>
    <property type="match status" value="1"/>
</dbReference>
<comment type="subunit">
    <text evidence="7">Consists of a catalytic RNA component (M1 or rnpB) and a protein subunit.</text>
</comment>
<dbReference type="Proteomes" id="UP000824165">
    <property type="component" value="Unassembled WGS sequence"/>
</dbReference>
<reference evidence="9" key="1">
    <citation type="submission" date="2020-10" db="EMBL/GenBank/DDBJ databases">
        <authorList>
            <person name="Gilroy R."/>
        </authorList>
    </citation>
    <scope>NUCLEOTIDE SEQUENCE</scope>
    <source>
        <strain evidence="9">CHK181-108</strain>
    </source>
</reference>
<dbReference type="InterPro" id="IPR014721">
    <property type="entry name" value="Ribsml_uS5_D2-typ_fold_subgr"/>
</dbReference>
<comment type="catalytic activity">
    <reaction evidence="7">
        <text>Endonucleolytic cleavage of RNA, removing 5'-extranucleotides from tRNA precursor.</text>
        <dbReference type="EC" id="3.1.26.5"/>
    </reaction>
</comment>
<organism evidence="9 10">
    <name type="scientific">Candidatus Ornithomonoglobus intestinigallinarum</name>
    <dbReference type="NCBI Taxonomy" id="2840894"/>
    <lineage>
        <taxon>Bacteria</taxon>
        <taxon>Bacillati</taxon>
        <taxon>Bacillota</taxon>
        <taxon>Clostridia</taxon>
        <taxon>Candidatus Ornithomonoglobus</taxon>
    </lineage>
</organism>
<dbReference type="InterPro" id="IPR000100">
    <property type="entry name" value="RNase_P"/>
</dbReference>
<proteinExistence type="inferred from homology"/>
<protein>
    <recommendedName>
        <fullName evidence="7 8">Ribonuclease P protein component</fullName>
        <shortName evidence="7">RNase P protein</shortName>
        <shortName evidence="7">RNaseP protein</shortName>
        <ecNumber evidence="7 8">3.1.26.5</ecNumber>
    </recommendedName>
    <alternativeName>
        <fullName evidence="7">Protein C5</fullName>
    </alternativeName>
</protein>
<evidence type="ECO:0000256" key="1">
    <source>
        <dbReference type="ARBA" id="ARBA00002663"/>
    </source>
</evidence>
<accession>A0A9D1H464</accession>
<evidence type="ECO:0000256" key="7">
    <source>
        <dbReference type="HAMAP-Rule" id="MF_00227"/>
    </source>
</evidence>
<keyword evidence="3 7" id="KW-0540">Nuclease</keyword>
<dbReference type="GO" id="GO:0030677">
    <property type="term" value="C:ribonuclease P complex"/>
    <property type="evidence" value="ECO:0007669"/>
    <property type="project" value="TreeGrafter"/>
</dbReference>
<dbReference type="PROSITE" id="PS00648">
    <property type="entry name" value="RIBONUCLEASE_P"/>
    <property type="match status" value="1"/>
</dbReference>
<dbReference type="SUPFAM" id="SSF54211">
    <property type="entry name" value="Ribosomal protein S5 domain 2-like"/>
    <property type="match status" value="1"/>
</dbReference>
<dbReference type="GO" id="GO:0000049">
    <property type="term" value="F:tRNA binding"/>
    <property type="evidence" value="ECO:0007669"/>
    <property type="project" value="UniProtKB-UniRule"/>
</dbReference>
<comment type="function">
    <text evidence="1 7">RNaseP catalyzes the removal of the 5'-leader sequence from pre-tRNA to produce the mature 5'-terminus. It can also cleave other RNA substrates such as 4.5S RNA. The protein component plays an auxiliary but essential role in vivo by binding to the 5'-leader sequence and broadening the substrate specificity of the ribozyme.</text>
</comment>
<dbReference type="Gene3D" id="3.30.230.10">
    <property type="match status" value="1"/>
</dbReference>
<dbReference type="GO" id="GO:0042781">
    <property type="term" value="F:3'-tRNA processing endoribonuclease activity"/>
    <property type="evidence" value="ECO:0007669"/>
    <property type="project" value="TreeGrafter"/>
</dbReference>
<sequence>MKITNNTESLKRTRDFTRAYRRGKFAAGGFVGVHAIKNPFKNTKNRAGFVAGKSVGNAVTRNRVKRILREAYRFCAPQLPLGYDFVFVARSRASAKTAEQLTRDIRFALAKLGFKIQKPKK</sequence>
<dbReference type="Pfam" id="PF00825">
    <property type="entry name" value="Ribonuclease_P"/>
    <property type="match status" value="1"/>
</dbReference>
<comment type="caution">
    <text evidence="9">The sequence shown here is derived from an EMBL/GenBank/DDBJ whole genome shotgun (WGS) entry which is preliminary data.</text>
</comment>
<evidence type="ECO:0000256" key="4">
    <source>
        <dbReference type="ARBA" id="ARBA00022759"/>
    </source>
</evidence>
<reference evidence="9" key="2">
    <citation type="journal article" date="2021" name="PeerJ">
        <title>Extensive microbial diversity within the chicken gut microbiome revealed by metagenomics and culture.</title>
        <authorList>
            <person name="Gilroy R."/>
            <person name="Ravi A."/>
            <person name="Getino M."/>
            <person name="Pursley I."/>
            <person name="Horton D.L."/>
            <person name="Alikhan N.F."/>
            <person name="Baker D."/>
            <person name="Gharbi K."/>
            <person name="Hall N."/>
            <person name="Watson M."/>
            <person name="Adriaenssens E.M."/>
            <person name="Foster-Nyarko E."/>
            <person name="Jarju S."/>
            <person name="Secka A."/>
            <person name="Antonio M."/>
            <person name="Oren A."/>
            <person name="Chaudhuri R.R."/>
            <person name="La Ragione R."/>
            <person name="Hildebrand F."/>
            <person name="Pallen M.J."/>
        </authorList>
    </citation>
    <scope>NUCLEOTIDE SEQUENCE</scope>
    <source>
        <strain evidence="9">CHK181-108</strain>
    </source>
</reference>
<keyword evidence="4 7" id="KW-0255">Endonuclease</keyword>
<evidence type="ECO:0000256" key="5">
    <source>
        <dbReference type="ARBA" id="ARBA00022801"/>
    </source>
</evidence>
<dbReference type="HAMAP" id="MF_00227">
    <property type="entry name" value="RNase_P"/>
    <property type="match status" value="1"/>
</dbReference>
<evidence type="ECO:0000256" key="6">
    <source>
        <dbReference type="ARBA" id="ARBA00022884"/>
    </source>
</evidence>
<evidence type="ECO:0000313" key="9">
    <source>
        <dbReference type="EMBL" id="HIT85928.1"/>
    </source>
</evidence>
<dbReference type="NCBIfam" id="TIGR00188">
    <property type="entry name" value="rnpA"/>
    <property type="match status" value="1"/>
</dbReference>
<dbReference type="AlphaFoldDB" id="A0A9D1H464"/>
<keyword evidence="5 7" id="KW-0378">Hydrolase</keyword>
<dbReference type="InterPro" id="IPR020568">
    <property type="entry name" value="Ribosomal_Su5_D2-typ_SF"/>
</dbReference>
<evidence type="ECO:0000256" key="3">
    <source>
        <dbReference type="ARBA" id="ARBA00022722"/>
    </source>
</evidence>
<dbReference type="GO" id="GO:0001682">
    <property type="term" value="P:tRNA 5'-leader removal"/>
    <property type="evidence" value="ECO:0007669"/>
    <property type="project" value="UniProtKB-UniRule"/>
</dbReference>
<dbReference type="EMBL" id="DVLU01000090">
    <property type="protein sequence ID" value="HIT85928.1"/>
    <property type="molecule type" value="Genomic_DNA"/>
</dbReference>
<evidence type="ECO:0000256" key="2">
    <source>
        <dbReference type="ARBA" id="ARBA00022694"/>
    </source>
</evidence>
<name>A0A9D1H464_9FIRM</name>
<dbReference type="InterPro" id="IPR020539">
    <property type="entry name" value="RNase_P_CS"/>
</dbReference>
<keyword evidence="6 7" id="KW-0694">RNA-binding</keyword>
<evidence type="ECO:0000313" key="10">
    <source>
        <dbReference type="Proteomes" id="UP000824165"/>
    </source>
</evidence>
<keyword evidence="2 7" id="KW-0819">tRNA processing</keyword>
<gene>
    <name evidence="7 9" type="primary">rnpA</name>
    <name evidence="9" type="ORF">IAA60_08530</name>
</gene>
<dbReference type="EC" id="3.1.26.5" evidence="7 8"/>
<dbReference type="PANTHER" id="PTHR33992:SF1">
    <property type="entry name" value="RIBONUCLEASE P PROTEIN COMPONENT"/>
    <property type="match status" value="1"/>
</dbReference>